<evidence type="ECO:0000313" key="2">
    <source>
        <dbReference type="EMBL" id="CAI3975167.1"/>
    </source>
</evidence>
<organism evidence="2">
    <name type="scientific">Cladocopium goreaui</name>
    <dbReference type="NCBI Taxonomy" id="2562237"/>
    <lineage>
        <taxon>Eukaryota</taxon>
        <taxon>Sar</taxon>
        <taxon>Alveolata</taxon>
        <taxon>Dinophyceae</taxon>
        <taxon>Suessiales</taxon>
        <taxon>Symbiodiniaceae</taxon>
        <taxon>Cladocopium</taxon>
    </lineage>
</organism>
<evidence type="ECO:0000313" key="3">
    <source>
        <dbReference type="EMBL" id="CAL1128542.1"/>
    </source>
</evidence>
<protein>
    <submittedName>
        <fullName evidence="2">Uncharacterized protein</fullName>
    </submittedName>
</protein>
<comment type="caution">
    <text evidence="2">The sequence shown here is derived from an EMBL/GenBank/DDBJ whole genome shotgun (WGS) entry which is preliminary data.</text>
</comment>
<dbReference type="AlphaFoldDB" id="A0A9P1BKR5"/>
<evidence type="ECO:0000313" key="4">
    <source>
        <dbReference type="Proteomes" id="UP001152797"/>
    </source>
</evidence>
<evidence type="ECO:0000256" key="1">
    <source>
        <dbReference type="SAM" id="MobiDB-lite"/>
    </source>
</evidence>
<dbReference type="EMBL" id="CAMXCT030000184">
    <property type="protein sequence ID" value="CAL4762479.1"/>
    <property type="molecule type" value="Genomic_DNA"/>
</dbReference>
<proteinExistence type="predicted"/>
<feature type="compositionally biased region" description="Basic residues" evidence="1">
    <location>
        <begin position="672"/>
        <end position="683"/>
    </location>
</feature>
<keyword evidence="4" id="KW-1185">Reference proteome</keyword>
<dbReference type="EMBL" id="CAMXCT020000184">
    <property type="protein sequence ID" value="CAL1128542.1"/>
    <property type="molecule type" value="Genomic_DNA"/>
</dbReference>
<feature type="region of interest" description="Disordered" evidence="1">
    <location>
        <begin position="393"/>
        <end position="414"/>
    </location>
</feature>
<dbReference type="EMBL" id="CAMXCT010000184">
    <property type="protein sequence ID" value="CAI3975167.1"/>
    <property type="molecule type" value="Genomic_DNA"/>
</dbReference>
<dbReference type="Proteomes" id="UP001152797">
    <property type="component" value="Unassembled WGS sequence"/>
</dbReference>
<gene>
    <name evidence="2" type="ORF">C1SCF055_LOCUS3520</name>
</gene>
<reference evidence="3" key="2">
    <citation type="submission" date="2024-04" db="EMBL/GenBank/DDBJ databases">
        <authorList>
            <person name="Chen Y."/>
            <person name="Shah S."/>
            <person name="Dougan E. K."/>
            <person name="Thang M."/>
            <person name="Chan C."/>
        </authorList>
    </citation>
    <scope>NUCLEOTIDE SEQUENCE [LARGE SCALE GENOMIC DNA]</scope>
</reference>
<sequence length="683" mass="75044">MNQAATDEIDAAVKAAKAPGAPLVSSINRVFTILRSHKLMLEQQIEPSFIGIHGMNRDGHGIAWKDAERLLQAILDVGFDAGSVIQPTCSERMPGDNESHVFNERISQESRGRVPSISDQHLKYLSLSCSHLNTTLRMIAAGAKCSEELSCSENGSISMHKVEKKDPTYASYARSGLRWNVISHHVMSKWPELAQLVQAALNTGSAVAKEEHEMQILLRIARKLSAGPCQWDQVKQELQRSKPRCMQAMPHMFTFCVLYGSTLLERTTRIVASSNAPRRHALLACAYTTPAEKLISAGDARKLAAKGAAEGIEKANGLMKEIHNMVVSMVPSSQVPTLAPLLGLFESQLVYLALDKKHKDITVMSTMEHACLALCKEVHEAVGITLSKQWDHLDDPSGQTGKASAKRLSKPREYDSTGKLKDPFVLLHECGFVPGAWIARKQDKLVAKLLKLENDQVTIECDGDQYIAQMSAFLENKWKLTDEPKAKEEADHVAKAAFNSPELAVAVTKGKIMEKLIDLERQHKASLNKIKVFTKPSKMVEASAEVEKGKLTLVPATNVVQAHNEPRKGLQLGMCGTADSHFSLGAPAGKVVVPWWYVKSTNDTEKANMEIISALDPHDPNKNLKVPLMKNSKPLEIGDVLMRYEQKTEEIPEELVPMPAAGSANPKSGPAPKKRRIGKGQGE</sequence>
<feature type="region of interest" description="Disordered" evidence="1">
    <location>
        <begin position="651"/>
        <end position="683"/>
    </location>
</feature>
<dbReference type="OrthoDB" id="416300at2759"/>
<reference evidence="2" key="1">
    <citation type="submission" date="2022-10" db="EMBL/GenBank/DDBJ databases">
        <authorList>
            <person name="Chen Y."/>
            <person name="Dougan E. K."/>
            <person name="Chan C."/>
            <person name="Rhodes N."/>
            <person name="Thang M."/>
        </authorList>
    </citation>
    <scope>NUCLEOTIDE SEQUENCE</scope>
</reference>
<accession>A0A9P1BKR5</accession>
<name>A0A9P1BKR5_9DINO</name>